<evidence type="ECO:0000256" key="1">
    <source>
        <dbReference type="SAM" id="MobiDB-lite"/>
    </source>
</evidence>
<feature type="compositionally biased region" description="Low complexity" evidence="1">
    <location>
        <begin position="67"/>
        <end position="77"/>
    </location>
</feature>
<reference evidence="3 4" key="1">
    <citation type="submission" date="2015-04" db="EMBL/GenBank/DDBJ databases">
        <title>Draft genome of the roundworm Trichinella nativa.</title>
        <authorList>
            <person name="Mitreva M."/>
        </authorList>
    </citation>
    <scope>NUCLEOTIDE SEQUENCE [LARGE SCALE GENOMIC DNA]</scope>
    <source>
        <strain evidence="3 4">ISS45</strain>
    </source>
</reference>
<evidence type="ECO:0000313" key="3">
    <source>
        <dbReference type="EMBL" id="OUC42995.1"/>
    </source>
</evidence>
<keyword evidence="3" id="KW-0406">Ion transport</keyword>
<dbReference type="PANTHER" id="PTHR14499">
    <property type="entry name" value="POTASSIUM CHANNEL TETRAMERIZATION DOMAIN-CONTAINING"/>
    <property type="match status" value="1"/>
</dbReference>
<dbReference type="SUPFAM" id="SSF54695">
    <property type="entry name" value="POZ domain"/>
    <property type="match status" value="1"/>
</dbReference>
<dbReference type="Gene3D" id="3.30.710.10">
    <property type="entry name" value="Potassium Channel Kv1.1, Chain A"/>
    <property type="match status" value="1"/>
</dbReference>
<comment type="caution">
    <text evidence="3">The sequence shown here is derived from an EMBL/GenBank/DDBJ whole genome shotgun (WGS) entry which is preliminary data.</text>
</comment>
<evidence type="ECO:0000313" key="4">
    <source>
        <dbReference type="Proteomes" id="UP000243006"/>
    </source>
</evidence>
<dbReference type="InterPro" id="IPR003131">
    <property type="entry name" value="T1-type_BTB"/>
</dbReference>
<dbReference type="GO" id="GO:0051260">
    <property type="term" value="P:protein homooligomerization"/>
    <property type="evidence" value="ECO:0007669"/>
    <property type="project" value="InterPro"/>
</dbReference>
<accession>A0A1Y3EDD9</accession>
<dbReference type="PANTHER" id="PTHR14499:SF67">
    <property type="entry name" value="BTB_POZ DOMAIN-CONTAINING PROTEIN TIWAZ"/>
    <property type="match status" value="1"/>
</dbReference>
<gene>
    <name evidence="3" type="ORF">D917_10119</name>
</gene>
<proteinExistence type="predicted"/>
<organism evidence="3 4">
    <name type="scientific">Trichinella nativa</name>
    <dbReference type="NCBI Taxonomy" id="6335"/>
    <lineage>
        <taxon>Eukaryota</taxon>
        <taxon>Metazoa</taxon>
        <taxon>Ecdysozoa</taxon>
        <taxon>Nematoda</taxon>
        <taxon>Enoplea</taxon>
        <taxon>Dorylaimia</taxon>
        <taxon>Trichinellida</taxon>
        <taxon>Trichinellidae</taxon>
        <taxon>Trichinella</taxon>
    </lineage>
</organism>
<dbReference type="AlphaFoldDB" id="A0A1Y3EDD9"/>
<dbReference type="Pfam" id="PF02214">
    <property type="entry name" value="BTB_2"/>
    <property type="match status" value="1"/>
</dbReference>
<name>A0A1Y3EDD9_9BILA</name>
<sequence length="341" mass="39056">MGKKDRWKKANRYKYNLLAISAIDGQPASQCQKYASRQTAVMAKGCNGLLQNHVTANNKNKNKKKNGQQGKKNNTTTGRKHASYLGGMKKRANTVVFMKRRNLRKRPIRKAMLSPQCTTSRVSRKQICKNKERCSITADQPPLEMSKKNFNETIARLLQRTQIEEPVPSFSSMTNNKTEVTDCNMSRVQWSPDDSKPVRAVKIETHLETALGVPRVAPLYHHNAPVHLDVGGITFTTTLATLTKYDTYLHPESTLAGLFNGRIPVVLDYLKQNYFLDRDGDMFRHVLNYLRHERLLLPDNFQEFDLLEQEAVYYGLHEMATMINLHRNARKYATTLNNLDT</sequence>
<dbReference type="GO" id="GO:0034220">
    <property type="term" value="P:monoatomic ion transmembrane transport"/>
    <property type="evidence" value="ECO:0007669"/>
    <property type="project" value="UniProtKB-KW"/>
</dbReference>
<dbReference type="InterPro" id="IPR011333">
    <property type="entry name" value="SKP1/BTB/POZ_sf"/>
</dbReference>
<feature type="region of interest" description="Disordered" evidence="1">
    <location>
        <begin position="56"/>
        <end position="82"/>
    </location>
</feature>
<keyword evidence="3" id="KW-0407">Ion channel</keyword>
<dbReference type="Proteomes" id="UP000243006">
    <property type="component" value="Unassembled WGS sequence"/>
</dbReference>
<dbReference type="EMBL" id="LVZM01016040">
    <property type="protein sequence ID" value="OUC42995.1"/>
    <property type="molecule type" value="Genomic_DNA"/>
</dbReference>
<evidence type="ECO:0000259" key="2">
    <source>
        <dbReference type="Pfam" id="PF02214"/>
    </source>
</evidence>
<keyword evidence="3" id="KW-0813">Transport</keyword>
<protein>
    <submittedName>
        <fullName evidence="3">Putative K+ channel tetramerization domain protein</fullName>
    </submittedName>
</protein>
<feature type="domain" description="Potassium channel tetramerisation-type BTB" evidence="2">
    <location>
        <begin position="226"/>
        <end position="319"/>
    </location>
</feature>